<keyword evidence="3" id="KW-0812">Transmembrane</keyword>
<dbReference type="InterPro" id="IPR036890">
    <property type="entry name" value="HATPase_C_sf"/>
</dbReference>
<reference evidence="5 6" key="1">
    <citation type="submission" date="2020-01" db="EMBL/GenBank/DDBJ databases">
        <title>Genomes assembled from Gulf of Kutch pelagic sediment metagenomes.</title>
        <authorList>
            <person name="Chandrashekar M."/>
            <person name="Mahajan M.S."/>
            <person name="Dave K.J."/>
            <person name="Vatsa P."/>
            <person name="Nathani N.M."/>
        </authorList>
    </citation>
    <scope>NUCLEOTIDE SEQUENCE [LARGE SCALE GENOMIC DNA]</scope>
    <source>
        <strain evidence="5">KS3-K002</strain>
    </source>
</reference>
<dbReference type="AlphaFoldDB" id="A0AAE5C7J9"/>
<keyword evidence="1" id="KW-0175">Coiled coil</keyword>
<name>A0AAE5C7J9_9BACT</name>
<dbReference type="GO" id="GO:0016020">
    <property type="term" value="C:membrane"/>
    <property type="evidence" value="ECO:0007669"/>
    <property type="project" value="InterPro"/>
</dbReference>
<feature type="transmembrane region" description="Helical" evidence="3">
    <location>
        <begin position="79"/>
        <end position="99"/>
    </location>
</feature>
<evidence type="ECO:0000313" key="6">
    <source>
        <dbReference type="Proteomes" id="UP000702544"/>
    </source>
</evidence>
<evidence type="ECO:0000259" key="4">
    <source>
        <dbReference type="PROSITE" id="PS50109"/>
    </source>
</evidence>
<dbReference type="SMART" id="SM00387">
    <property type="entry name" value="HATPase_c"/>
    <property type="match status" value="1"/>
</dbReference>
<dbReference type="InterPro" id="IPR005467">
    <property type="entry name" value="His_kinase_dom"/>
</dbReference>
<dbReference type="PANTHER" id="PTHR34220:SF7">
    <property type="entry name" value="SENSOR HISTIDINE KINASE YPDA"/>
    <property type="match status" value="1"/>
</dbReference>
<dbReference type="InterPro" id="IPR010559">
    <property type="entry name" value="Sig_transdc_His_kin_internal"/>
</dbReference>
<proteinExistence type="predicted"/>
<evidence type="ECO:0000256" key="3">
    <source>
        <dbReference type="SAM" id="Phobius"/>
    </source>
</evidence>
<dbReference type="PROSITE" id="PS50109">
    <property type="entry name" value="HIS_KIN"/>
    <property type="match status" value="1"/>
</dbReference>
<feature type="transmembrane region" description="Helical" evidence="3">
    <location>
        <begin position="153"/>
        <end position="177"/>
    </location>
</feature>
<evidence type="ECO:0000256" key="2">
    <source>
        <dbReference type="SAM" id="MobiDB-lite"/>
    </source>
</evidence>
<gene>
    <name evidence="5" type="ORF">GWO12_00065</name>
</gene>
<accession>A0AAE5C7J9</accession>
<dbReference type="SUPFAM" id="SSF55874">
    <property type="entry name" value="ATPase domain of HSP90 chaperone/DNA topoisomerase II/histidine kinase"/>
    <property type="match status" value="1"/>
</dbReference>
<protein>
    <recommendedName>
        <fullName evidence="4">Histidine kinase domain-containing protein</fullName>
    </recommendedName>
</protein>
<feature type="transmembrane region" description="Helical" evidence="3">
    <location>
        <begin position="40"/>
        <end position="59"/>
    </location>
</feature>
<feature type="region of interest" description="Disordered" evidence="2">
    <location>
        <begin position="335"/>
        <end position="355"/>
    </location>
</feature>
<feature type="transmembrane region" description="Helical" evidence="3">
    <location>
        <begin position="111"/>
        <end position="133"/>
    </location>
</feature>
<dbReference type="InterPro" id="IPR003594">
    <property type="entry name" value="HATPase_dom"/>
</dbReference>
<organism evidence="5 6">
    <name type="scientific">Candidatus Kutchimonas denitrificans</name>
    <dbReference type="NCBI Taxonomy" id="3056748"/>
    <lineage>
        <taxon>Bacteria</taxon>
        <taxon>Pseudomonadati</taxon>
        <taxon>Gemmatimonadota</taxon>
        <taxon>Gemmatimonadia</taxon>
        <taxon>Candidatus Palauibacterales</taxon>
        <taxon>Candidatus Palauibacteraceae</taxon>
        <taxon>Candidatus Kutchimonas</taxon>
    </lineage>
</organism>
<dbReference type="InterPro" id="IPR050640">
    <property type="entry name" value="Bact_2-comp_sensor_kinase"/>
</dbReference>
<dbReference type="Proteomes" id="UP000702544">
    <property type="component" value="Unassembled WGS sequence"/>
</dbReference>
<evidence type="ECO:0000313" key="5">
    <source>
        <dbReference type="EMBL" id="NIR73501.1"/>
    </source>
</evidence>
<evidence type="ECO:0000256" key="1">
    <source>
        <dbReference type="SAM" id="Coils"/>
    </source>
</evidence>
<keyword evidence="3" id="KW-1133">Transmembrane helix</keyword>
<comment type="caution">
    <text evidence="5">The sequence shown here is derived from an EMBL/GenBank/DDBJ whole genome shotgun (WGS) entry which is preliminary data.</text>
</comment>
<dbReference type="Pfam" id="PF02518">
    <property type="entry name" value="HATPase_c"/>
    <property type="match status" value="1"/>
</dbReference>
<keyword evidence="3" id="KW-0472">Membrane</keyword>
<dbReference type="GO" id="GO:0000155">
    <property type="term" value="F:phosphorelay sensor kinase activity"/>
    <property type="evidence" value="ECO:0007669"/>
    <property type="project" value="InterPro"/>
</dbReference>
<dbReference type="PANTHER" id="PTHR34220">
    <property type="entry name" value="SENSOR HISTIDINE KINASE YPDA"/>
    <property type="match status" value="1"/>
</dbReference>
<dbReference type="Pfam" id="PF06580">
    <property type="entry name" value="His_kinase"/>
    <property type="match status" value="1"/>
</dbReference>
<feature type="coiled-coil region" evidence="1">
    <location>
        <begin position="183"/>
        <end position="210"/>
    </location>
</feature>
<feature type="domain" description="Histidine kinase" evidence="4">
    <location>
        <begin position="299"/>
        <end position="394"/>
    </location>
</feature>
<dbReference type="Gene3D" id="3.30.565.10">
    <property type="entry name" value="Histidine kinase-like ATPase, C-terminal domain"/>
    <property type="match status" value="1"/>
</dbReference>
<dbReference type="EMBL" id="JAACAK010000002">
    <property type="protein sequence ID" value="NIR73501.1"/>
    <property type="molecule type" value="Genomic_DNA"/>
</dbReference>
<sequence length="403" mass="45652">MLLSAALCYVGPDRLAVLDNSEKRPDLTFYEYFRRERRPLLTWTLIISAWTLFGVLIAVESFFRSRARGEPMSLASLVIWYLAWAGAWAIATPLILWLARRFPFNRAKWKSSLAIHLFASLAISWLASIAWNSAGQLLGYITPGTDVLFRRSIVTFVAFLHFDPYLYWIIIGLFYLIQQYQANRERELRASQLETQLAEARLQALEARLHPHFLFNALNTIAVLVRTERNAQAVRVVTGLGELLRHALDGVGSPFVPLKQEIEFIRRYLEIEQIRFGDRLQVEMDIESDVVDAQVPYLILQPLVENAIRHGIAYRAAAGRLRIAARREGERLRLTVEDDGPGLPQEGGASQRDGVGLSTTAARLEQLYGQEHQFSLENLPEGGVAADLALPFRLTPGELQRQA</sequence>